<sequence>MKKFIVYANCQGPALAKTLVEAKAFKEEYEYQLIKPVQTLRENDISHVREQFAKADLIICQPISSGVTDKIKQTFGGVKSMISRQTSPGRRPKELDTDEMLKYAKKNARIYFFPSLYFNAYFPHLDAMNIKSVLNRVHDFIIVGSFLKGNSVKKTLEIINSETLYPKELSLSFANHGLEELKHRESVHRISFTISEFIEDNYKTIKLFNQFNHPRKPVFNYLATKIFQELGIAFLKEEFSNRTGLDGTCVPLQKSTYRNLGIEFQENFKSYRVSPKEEMVQEDVVRAFYQAYEGVDKKFLQSVLSKRKPFVRDLI</sequence>
<accession>A0A850TE06</accession>
<feature type="domain" description="Polysaccharide biosynthesis enzyme WcbI" evidence="1">
    <location>
        <begin position="4"/>
        <end position="65"/>
    </location>
</feature>
<proteinExistence type="predicted"/>
<dbReference type="Pfam" id="PF18588">
    <property type="entry name" value="WcbI"/>
    <property type="match status" value="2"/>
</dbReference>
<comment type="caution">
    <text evidence="2">The sequence shown here is derived from an EMBL/GenBank/DDBJ whole genome shotgun (WGS) entry which is preliminary data.</text>
</comment>
<gene>
    <name evidence="2" type="ORF">HXW94_11840</name>
</gene>
<evidence type="ECO:0000313" key="2">
    <source>
        <dbReference type="EMBL" id="NWH05666.1"/>
    </source>
</evidence>
<protein>
    <recommendedName>
        <fullName evidence="1">Polysaccharide biosynthesis enzyme WcbI domain-containing protein</fullName>
    </recommendedName>
</protein>
<dbReference type="Proteomes" id="UP000553343">
    <property type="component" value="Unassembled WGS sequence"/>
</dbReference>
<keyword evidence="3" id="KW-1185">Reference proteome</keyword>
<dbReference type="InterPro" id="IPR041307">
    <property type="entry name" value="WcbI"/>
</dbReference>
<dbReference type="EMBL" id="JACADJ010000042">
    <property type="protein sequence ID" value="NWH05666.1"/>
    <property type="molecule type" value="Genomic_DNA"/>
</dbReference>
<evidence type="ECO:0000313" key="3">
    <source>
        <dbReference type="Proteomes" id="UP000553343"/>
    </source>
</evidence>
<name>A0A850TE06_9BACT</name>
<reference evidence="2 3" key="1">
    <citation type="submission" date="2020-06" db="EMBL/GenBank/DDBJ databases">
        <title>High-quality draft genome of sulfate reducer Desulfobacter latus type strain AcrS2 isolated from marine sediment.</title>
        <authorList>
            <person name="Hoppe M."/>
            <person name="Larsen C.K."/>
            <person name="Marshall I.P.G."/>
            <person name="Schramm A."/>
            <person name="Marietou A.G."/>
        </authorList>
    </citation>
    <scope>NUCLEOTIDE SEQUENCE [LARGE SCALE GENOMIC DNA]</scope>
    <source>
        <strain evidence="2 3">AcRS2</strain>
    </source>
</reference>
<dbReference type="Gene3D" id="3.40.50.12080">
    <property type="match status" value="1"/>
</dbReference>
<dbReference type="RefSeq" id="WP_178367124.1">
    <property type="nucleotide sequence ID" value="NZ_JACADJ010000042.1"/>
</dbReference>
<organism evidence="2 3">
    <name type="scientific">Desulfobacter latus</name>
    <dbReference type="NCBI Taxonomy" id="2292"/>
    <lineage>
        <taxon>Bacteria</taxon>
        <taxon>Pseudomonadati</taxon>
        <taxon>Thermodesulfobacteriota</taxon>
        <taxon>Desulfobacteria</taxon>
        <taxon>Desulfobacterales</taxon>
        <taxon>Desulfobacteraceae</taxon>
        <taxon>Desulfobacter</taxon>
    </lineage>
</organism>
<dbReference type="AlphaFoldDB" id="A0A850TE06"/>
<feature type="domain" description="Polysaccharide biosynthesis enzyme WcbI" evidence="1">
    <location>
        <begin position="71"/>
        <end position="233"/>
    </location>
</feature>
<evidence type="ECO:0000259" key="1">
    <source>
        <dbReference type="Pfam" id="PF18588"/>
    </source>
</evidence>